<protein>
    <recommendedName>
        <fullName evidence="10">Kinesin motor domain-containing protein</fullName>
    </recommendedName>
</protein>
<dbReference type="PRINTS" id="PR00380">
    <property type="entry name" value="KINESINHEAVY"/>
</dbReference>
<feature type="region of interest" description="Disordered" evidence="9">
    <location>
        <begin position="828"/>
        <end position="853"/>
    </location>
</feature>
<comment type="caution">
    <text evidence="11">The sequence shown here is derived from an EMBL/GenBank/DDBJ whole genome shotgun (WGS) entry which is preliminary data.</text>
</comment>
<feature type="compositionally biased region" description="Low complexity" evidence="9">
    <location>
        <begin position="237"/>
        <end position="258"/>
    </location>
</feature>
<evidence type="ECO:0000313" key="12">
    <source>
        <dbReference type="Proteomes" id="UP000722791"/>
    </source>
</evidence>
<feature type="coiled-coil region" evidence="8">
    <location>
        <begin position="1556"/>
        <end position="1583"/>
    </location>
</feature>
<feature type="compositionally biased region" description="Polar residues" evidence="9">
    <location>
        <begin position="834"/>
        <end position="853"/>
    </location>
</feature>
<dbReference type="EMBL" id="BNCQ01000008">
    <property type="protein sequence ID" value="GIM00640.1"/>
    <property type="molecule type" value="Genomic_DNA"/>
</dbReference>
<dbReference type="SMART" id="SM00129">
    <property type="entry name" value="KISc"/>
    <property type="match status" value="1"/>
</dbReference>
<feature type="region of interest" description="Disordered" evidence="9">
    <location>
        <begin position="614"/>
        <end position="736"/>
    </location>
</feature>
<dbReference type="PROSITE" id="PS00411">
    <property type="entry name" value="KINESIN_MOTOR_1"/>
    <property type="match status" value="1"/>
</dbReference>
<dbReference type="GO" id="GO:0005737">
    <property type="term" value="C:cytoplasm"/>
    <property type="evidence" value="ECO:0007669"/>
    <property type="project" value="UniProtKB-SubCell"/>
</dbReference>
<dbReference type="PANTHER" id="PTHR47969">
    <property type="entry name" value="CHROMOSOME-ASSOCIATED KINESIN KIF4A-RELATED"/>
    <property type="match status" value="1"/>
</dbReference>
<feature type="compositionally biased region" description="Low complexity" evidence="9">
    <location>
        <begin position="954"/>
        <end position="965"/>
    </location>
</feature>
<keyword evidence="2" id="KW-0963">Cytoplasm</keyword>
<dbReference type="InterPro" id="IPR019821">
    <property type="entry name" value="Kinesin_motor_CS"/>
</dbReference>
<sequence>MQMPTEVPAVTLSAGLGGSTPVLSLLHIRPLLTTEQACCNIVSVGENETVDVHGRQYAFDCVVGEGGHSRKHMCHHYIRPLVRNVCNGVNCAVLAYGQTSSGKTYTMGIGREQLRALRNGDDEEVEDLVIPFALRELFAYVDTACGSRVFTLLVSFIEVYMEKYYDLLAGRQPVAAKTRSDGEVMLVGAQLRQVKSMEDVIRLLQIGGLARITKGTTQNDRSSRSHAVLTIHVQSRAATEAQPTTPPASASATATNSPWCSPGPMRAASPSCESSSSPEPSNCTSVALPPVRTCVAVDSGSGVAALSAAMAAPPLAAKLHLVDLAGSESVGRAGAVGLAAKEGNNINLSLMTLRNLIQLLAASKASSTRAVLPYRDSKLTMLLRDALGGNSSTLFVACVSPADANAAMTVSTLEFATTARRIRTKPAVNIGGGGSAEVLELHRIILKLRSELEQLRRLALPASLSPQRSPRGVMAAIRTSMTFSAAVAAASMQSPSVSQLPDSSTAPFIISALSVGRRSCTTTVAGTPPLPLLGRISGRGMSSAGSTLAAAAVPIVVGRTASPDLAQAWGTSDCQAFSSLKSAGGAKGKPEEPLMEAVPNPDGVFGERCVNWEEGAGPQTTAGGDDVDRQLMPQPKRHGYGCMGEGTPGKGGQVMPRRRWRRKAIDRQRYAGIDDEHDSPCTSGRDSPGDGSVRLRRVKPSASSGSRDTSDNDRDSNAVLSTSSYEGQSGDSGDEDEWQRDARLQQRIMLLEAENEHLQKHVGHLSSVISELRTQLDDALAARAASPCNLSITPGMSRPVRSSASGASLLGQSMLSVTTARLQRLGASAGGVSRTGTSRMAFSPSPLQDSPYSVFQKPSPMWDPAMRMSVGDQSAQGSSSISGPRRTAMGYATTTTTAHDEAAPNTQDLPLAKGSQSGMNEGRVGSPFTARRRYISDNGIPVSTASAYAAMTAQQQQQQRQQQQQHGLVPAEDGGGGGAAAAGVSRNFHTTSPAVAPALGWLAGDGTAAAAAAAATATVALAESGCTGCSTLPQVAEEPHGEYEEVEATARREEQEEGDDVPTAAAAVPSESLEVDSAGDAAMSLVLSEEDELAAEQRGGLGGAGGGTGLGWSAAVQEDLALAGPQVAPGCDGDRMLSMLSWIGQRVANSESLLATQQAKLRALLSEHGLTVNSTAAAAASNGLPSLDTLQCFAATQLAGVEAELSGLLGSGGQVPSCNSRPGEAMAVALERSPNAHTATAAEESDDASRRIELLQFRQERLKELQTGLKRVAELEASLELQREVQMLVAVYAGLSSSDDPGVATGPAVARAAAAAEQQLQALRRRRRQQVVKDAAVAREKLRELETLPGPPTPLEFGVLLQTAGGSSGGGSTLTIGTSGPPSLTLSTSLRSMGAVSWQQRSTTGGLSSGQHSLDVGYEEDEFELERSSGALTPKAGMAAGSGGGGFSVTALAPPPLPPLPPQPVQQQQTPSLLAHLLPALSPISAWRRGGNKDTAHRQPQPQSQPSQHPQHQRSGSASGSCGSQRRVVLQTSLVGPWLDALLDYETRLQQYTRVLAGALLEREAVYEQLQEVERDLAILTEAAAAETLAETGTAAALPSTWSHSGIGASQGGIRTNMRTDCYTSQGGFPFSGRTDGGASFASWMTSPLRAMLKGADVWVQQQAATLSTRQAKLQKRLEELCMEVASLQPAIVEAQESRSAATDRDDWWTCVPSLSLARSALRMLLERAAEYRAAFLEEMARANKWEQQVEELGLQYQEAEARLAALSLELAATRAAALAAVVGPGLNESFSDAVAVLLQQQQQPQQGKHGDRGGGGGGGGVNGAGQTGGTSLLAPISTARVSGTHPAAEAPAAAVSGAMPCDASDNLGGAVPWAGYCDSGRDSGPGLGSS</sequence>
<evidence type="ECO:0000256" key="1">
    <source>
        <dbReference type="ARBA" id="ARBA00004496"/>
    </source>
</evidence>
<feature type="compositionally biased region" description="Gly residues" evidence="9">
    <location>
        <begin position="1814"/>
        <end position="1829"/>
    </location>
</feature>
<dbReference type="GO" id="GO:0007052">
    <property type="term" value="P:mitotic spindle organization"/>
    <property type="evidence" value="ECO:0007669"/>
    <property type="project" value="TreeGrafter"/>
</dbReference>
<dbReference type="InterPro" id="IPR001752">
    <property type="entry name" value="Kinesin_motor_dom"/>
</dbReference>
<accession>A0A8J4G5T5</accession>
<comment type="subcellular location">
    <subcellularLocation>
        <location evidence="1">Cytoplasm</location>
    </subcellularLocation>
</comment>
<feature type="coiled-coil region" evidence="8">
    <location>
        <begin position="1743"/>
        <end position="1777"/>
    </location>
</feature>
<evidence type="ECO:0000256" key="4">
    <source>
        <dbReference type="ARBA" id="ARBA00022840"/>
    </source>
</evidence>
<dbReference type="GO" id="GO:0051231">
    <property type="term" value="P:spindle elongation"/>
    <property type="evidence" value="ECO:0007669"/>
    <property type="project" value="TreeGrafter"/>
</dbReference>
<feature type="binding site" evidence="7">
    <location>
        <begin position="97"/>
        <end position="104"/>
    </location>
    <ligand>
        <name>ATP</name>
        <dbReference type="ChEBI" id="CHEBI:30616"/>
    </ligand>
</feature>
<dbReference type="SUPFAM" id="SSF52540">
    <property type="entry name" value="P-loop containing nucleoside triphosphate hydrolases"/>
    <property type="match status" value="1"/>
</dbReference>
<dbReference type="Pfam" id="PF00225">
    <property type="entry name" value="Kinesin"/>
    <property type="match status" value="2"/>
</dbReference>
<name>A0A8J4G5T5_9CHLO</name>
<feature type="region of interest" description="Disordered" evidence="9">
    <location>
        <begin position="1801"/>
        <end position="1830"/>
    </location>
</feature>
<keyword evidence="4 7" id="KW-0067">ATP-binding</keyword>
<evidence type="ECO:0000256" key="5">
    <source>
        <dbReference type="ARBA" id="ARBA00023054"/>
    </source>
</evidence>
<feature type="compositionally biased region" description="Polar residues" evidence="9">
    <location>
        <begin position="905"/>
        <end position="919"/>
    </location>
</feature>
<feature type="region of interest" description="Disordered" evidence="9">
    <location>
        <begin position="1433"/>
        <end position="1470"/>
    </location>
</feature>
<dbReference type="Proteomes" id="UP000722791">
    <property type="component" value="Unassembled WGS sequence"/>
</dbReference>
<feature type="compositionally biased region" description="Gly residues" evidence="9">
    <location>
        <begin position="641"/>
        <end position="652"/>
    </location>
</feature>
<dbReference type="PROSITE" id="PS50067">
    <property type="entry name" value="KINESIN_MOTOR_2"/>
    <property type="match status" value="1"/>
</dbReference>
<gene>
    <name evidence="11" type="ORF">Vretimale_5508</name>
</gene>
<dbReference type="InterPro" id="IPR036961">
    <property type="entry name" value="Kinesin_motor_dom_sf"/>
</dbReference>
<evidence type="ECO:0000256" key="2">
    <source>
        <dbReference type="ARBA" id="ARBA00022490"/>
    </source>
</evidence>
<evidence type="ECO:0000256" key="7">
    <source>
        <dbReference type="PROSITE-ProRule" id="PRU00283"/>
    </source>
</evidence>
<feature type="region of interest" description="Disordered" evidence="9">
    <location>
        <begin position="1050"/>
        <end position="1073"/>
    </location>
</feature>
<evidence type="ECO:0000313" key="11">
    <source>
        <dbReference type="EMBL" id="GIM00640.1"/>
    </source>
</evidence>
<feature type="compositionally biased region" description="Low complexity" evidence="9">
    <location>
        <begin position="269"/>
        <end position="281"/>
    </location>
</feature>
<dbReference type="GO" id="GO:0005875">
    <property type="term" value="C:microtubule associated complex"/>
    <property type="evidence" value="ECO:0007669"/>
    <property type="project" value="TreeGrafter"/>
</dbReference>
<proteinExistence type="inferred from homology"/>
<evidence type="ECO:0000259" key="10">
    <source>
        <dbReference type="PROSITE" id="PS50067"/>
    </source>
</evidence>
<feature type="compositionally biased region" description="Low complexity" evidence="9">
    <location>
        <begin position="1498"/>
        <end position="1515"/>
    </location>
</feature>
<comment type="similarity">
    <text evidence="7">Belongs to the TRAFAC class myosin-kinesin ATPase superfamily. Kinesin family.</text>
</comment>
<evidence type="ECO:0000256" key="6">
    <source>
        <dbReference type="ARBA" id="ARBA00023175"/>
    </source>
</evidence>
<feature type="compositionally biased region" description="Basic and acidic residues" evidence="9">
    <location>
        <begin position="663"/>
        <end position="674"/>
    </location>
</feature>
<dbReference type="GO" id="GO:0005524">
    <property type="term" value="F:ATP binding"/>
    <property type="evidence" value="ECO:0007669"/>
    <property type="project" value="UniProtKB-UniRule"/>
</dbReference>
<dbReference type="InterPro" id="IPR027640">
    <property type="entry name" value="Kinesin-like_fam"/>
</dbReference>
<reference evidence="11" key="1">
    <citation type="journal article" date="2021" name="Proc. Natl. Acad. Sci. U.S.A.">
        <title>Three genomes in the algal genus Volvox reveal the fate of a haploid sex-determining region after a transition to homothallism.</title>
        <authorList>
            <person name="Yamamoto K."/>
            <person name="Hamaji T."/>
            <person name="Kawai-Toyooka H."/>
            <person name="Matsuzaki R."/>
            <person name="Takahashi F."/>
            <person name="Nishimura Y."/>
            <person name="Kawachi M."/>
            <person name="Noguchi H."/>
            <person name="Minakuchi Y."/>
            <person name="Umen J.G."/>
            <person name="Toyoda A."/>
            <person name="Nozaki H."/>
        </authorList>
    </citation>
    <scope>NUCLEOTIDE SEQUENCE</scope>
    <source>
        <strain evidence="11">NIES-3785</strain>
    </source>
</reference>
<feature type="compositionally biased region" description="Pro residues" evidence="9">
    <location>
        <begin position="1453"/>
        <end position="1464"/>
    </location>
</feature>
<dbReference type="GO" id="GO:0007018">
    <property type="term" value="P:microtubule-based movement"/>
    <property type="evidence" value="ECO:0007669"/>
    <property type="project" value="InterPro"/>
</dbReference>
<feature type="region of interest" description="Disordered" evidence="9">
    <location>
        <begin position="905"/>
        <end position="925"/>
    </location>
</feature>
<organism evidence="11 12">
    <name type="scientific">Volvox reticuliferus</name>
    <dbReference type="NCBI Taxonomy" id="1737510"/>
    <lineage>
        <taxon>Eukaryota</taxon>
        <taxon>Viridiplantae</taxon>
        <taxon>Chlorophyta</taxon>
        <taxon>core chlorophytes</taxon>
        <taxon>Chlorophyceae</taxon>
        <taxon>CS clade</taxon>
        <taxon>Chlamydomonadales</taxon>
        <taxon>Volvocaceae</taxon>
        <taxon>Volvox</taxon>
    </lineage>
</organism>
<evidence type="ECO:0000256" key="8">
    <source>
        <dbReference type="SAM" id="Coils"/>
    </source>
</evidence>
<dbReference type="InterPro" id="IPR027417">
    <property type="entry name" value="P-loop_NTPase"/>
</dbReference>
<feature type="coiled-coil region" evidence="8">
    <location>
        <begin position="1313"/>
        <end position="1348"/>
    </location>
</feature>
<dbReference type="GO" id="GO:0003777">
    <property type="term" value="F:microtubule motor activity"/>
    <property type="evidence" value="ECO:0007669"/>
    <property type="project" value="InterPro"/>
</dbReference>
<feature type="compositionally biased region" description="Polar residues" evidence="9">
    <location>
        <begin position="718"/>
        <end position="731"/>
    </location>
</feature>
<keyword evidence="3 7" id="KW-0547">Nucleotide-binding</keyword>
<evidence type="ECO:0000256" key="9">
    <source>
        <dbReference type="SAM" id="MobiDB-lite"/>
    </source>
</evidence>
<feature type="region of interest" description="Disordered" evidence="9">
    <location>
        <begin position="951"/>
        <end position="983"/>
    </location>
</feature>
<keyword evidence="6 7" id="KW-0505">Motor protein</keyword>
<feature type="domain" description="Kinesin motor" evidence="10">
    <location>
        <begin position="21"/>
        <end position="422"/>
    </location>
</feature>
<feature type="region of interest" description="Disordered" evidence="9">
    <location>
        <begin position="235"/>
        <end position="283"/>
    </location>
</feature>
<dbReference type="Gene3D" id="3.40.850.10">
    <property type="entry name" value="Kinesin motor domain"/>
    <property type="match status" value="1"/>
</dbReference>
<evidence type="ECO:0000256" key="3">
    <source>
        <dbReference type="ARBA" id="ARBA00022741"/>
    </source>
</evidence>
<keyword evidence="5 8" id="KW-0175">Coiled coil</keyword>
<feature type="region of interest" description="Disordered" evidence="9">
    <location>
        <begin position="1486"/>
        <end position="1523"/>
    </location>
</feature>
<dbReference type="PANTHER" id="PTHR47969:SF15">
    <property type="entry name" value="CHROMOSOME-ASSOCIATED KINESIN KIF4A-RELATED"/>
    <property type="match status" value="1"/>
</dbReference>
<dbReference type="GO" id="GO:0008017">
    <property type="term" value="F:microtubule binding"/>
    <property type="evidence" value="ECO:0007669"/>
    <property type="project" value="InterPro"/>
</dbReference>